<dbReference type="PROSITE" id="PS51015">
    <property type="entry name" value="YDG"/>
    <property type="match status" value="1"/>
</dbReference>
<reference evidence="5" key="1">
    <citation type="submission" date="2022-10" db="UniProtKB">
        <authorList>
            <consortium name="EnsemblMetazoa"/>
        </authorList>
    </citation>
    <scope>IDENTIFICATION</scope>
</reference>
<evidence type="ECO:0000256" key="3">
    <source>
        <dbReference type="SAM" id="MobiDB-lite"/>
    </source>
</evidence>
<dbReference type="GO" id="GO:0044027">
    <property type="term" value="P:negative regulation of gene expression via chromosomal CpG island methylation"/>
    <property type="evidence" value="ECO:0007669"/>
    <property type="project" value="TreeGrafter"/>
</dbReference>
<name>A0A905QWF4_RHOPR</name>
<dbReference type="GO" id="GO:0016567">
    <property type="term" value="P:protein ubiquitination"/>
    <property type="evidence" value="ECO:0007669"/>
    <property type="project" value="TreeGrafter"/>
</dbReference>
<feature type="region of interest" description="Disordered" evidence="3">
    <location>
        <begin position="1115"/>
        <end position="1138"/>
    </location>
</feature>
<dbReference type="PANTHER" id="PTHR14140:SF27">
    <property type="entry name" value="OS04G0289800 PROTEIN"/>
    <property type="match status" value="1"/>
</dbReference>
<dbReference type="GO" id="GO:0061630">
    <property type="term" value="F:ubiquitin protein ligase activity"/>
    <property type="evidence" value="ECO:0007669"/>
    <property type="project" value="TreeGrafter"/>
</dbReference>
<feature type="compositionally biased region" description="Polar residues" evidence="3">
    <location>
        <begin position="735"/>
        <end position="745"/>
    </location>
</feature>
<feature type="region of interest" description="Disordered" evidence="3">
    <location>
        <begin position="1030"/>
        <end position="1054"/>
    </location>
</feature>
<evidence type="ECO:0000313" key="6">
    <source>
        <dbReference type="Proteomes" id="UP000015103"/>
    </source>
</evidence>
<feature type="compositionally biased region" description="Polar residues" evidence="3">
    <location>
        <begin position="181"/>
        <end position="192"/>
    </location>
</feature>
<accession>A0A905QWF4</accession>
<dbReference type="GO" id="GO:0005634">
    <property type="term" value="C:nucleus"/>
    <property type="evidence" value="ECO:0007669"/>
    <property type="project" value="UniProtKB-SubCell"/>
</dbReference>
<dbReference type="Proteomes" id="UP000015103">
    <property type="component" value="Unassembled WGS sequence"/>
</dbReference>
<dbReference type="SMART" id="SM00466">
    <property type="entry name" value="SRA"/>
    <property type="match status" value="1"/>
</dbReference>
<feature type="domain" description="YDG" evidence="4">
    <location>
        <begin position="19"/>
        <end position="151"/>
    </location>
</feature>
<dbReference type="InterPro" id="IPR036987">
    <property type="entry name" value="SRA-YDG_sf"/>
</dbReference>
<proteinExistence type="predicted"/>
<feature type="region of interest" description="Disordered" evidence="3">
    <location>
        <begin position="675"/>
        <end position="713"/>
    </location>
</feature>
<feature type="compositionally biased region" description="Acidic residues" evidence="3">
    <location>
        <begin position="676"/>
        <end position="689"/>
    </location>
</feature>
<dbReference type="AlphaFoldDB" id="A0A905QWF4"/>
<sequence>MNLRDRPVKKAKDGDLIYGCISGFEVGRTWRTREELSNSWVHRPKSANFHAGARGVYSVLINSKHRGVDNGFTITYASPKLRDCRKIGLYNKSLIKNCQLQNPIRLVRAVKPNSVFAPEAGFRFDGLYKVDKYWKDNENIYFRFKRLDDQPVAPWVSEIPQILSTSSPSVTEENQDDDITPFTSNIRFQSRSVAGPKQWKREIEEDNSSRSSAGETTRSEISNNNSQTQTPEIAEDSNCSPTDSINHQLSNFPESPPPEEQADFDVQPQLVGGMPAPKICDVFKEEVTTFSGLVVTETVPQLENADDFYESVYEEEPEEVTELGSDVDFGEEEEIEVDSKFIEDVGGSQIVTAISLSQNSPLSSQMQNLELTSEIDIEDGPKFAHIMAGNSDVIHNNLAPNETSTRPSISSFGTVQRASLEDTIKVNYDSDDDNEELVQPLFRETETNQLENKGSECLYIYPGTKCENDNDVEKAILNGNFQWYQGNRPLKKTTKLTSYTLHEYEERLVEATEPEASIITDDFQQDVSEIHIENNAMICEPLTLPGQKPDSTSQVAINRTAEHCRSGSAVCPYQDITLGELVAYAVNQPLDGCMCLWEKHLPSMKYCVDQILRARQSHGIASIQGMEKDPSDGQDKLGEISCVQSLASAGCSYDWNNKGGTGVTHFVPNFEVVSVGEEESGNQSEEENLQDPLDVPTSLLTNSPPPNTTTLSNAEMLWKGLGEIRAEALRRGSKSQDSNSSINDVSQKDEEPLTSEEDETNREIAVKTPKKRKNVYLNGQYRKRKHSKLSVGDERDQSQKKDIMNQRRRPLVRLRSTNLQSKLTRTRVIHINENQSGLASSVEEASNISLGDKQIIDVEAEHGVSNTDFESYTENLTPRYLISPTNDYESDEVNLASDFDIEIIEDVQLPKRSEGTISTNVLASVSKKEKGKQSAKKRAVQKPNQLIAAKDVEELPSSIDLPIICDVTSLSKDNTEKRPKTPTPYLDIYLTVQESNDGVIADSRLSSPSSDTASFDRVCNELCEGLPSSKQENWESKKALPGGDIKKKKRPRTYPASPYKALKELQLPSVTPKKYVPSRLNNARNLKGFTNEDMKEMKRRKEILDDIIEEHLIRKSSSNKSSTVSKNKQYTAKKSDLILRPKSTRLKQKVASDSIYF</sequence>
<comment type="subcellular location">
    <subcellularLocation>
        <location evidence="2">Nucleus</location>
    </subcellularLocation>
</comment>
<feature type="compositionally biased region" description="Polar residues" evidence="3">
    <location>
        <begin position="209"/>
        <end position="253"/>
    </location>
</feature>
<dbReference type="EnsemblMetazoa" id="RPRC017762-RA">
    <property type="protein sequence ID" value="RPRC017762-PA"/>
    <property type="gene ID" value="RPRC017762"/>
</dbReference>
<evidence type="ECO:0000256" key="1">
    <source>
        <dbReference type="ARBA" id="ARBA00023242"/>
    </source>
</evidence>
<feature type="region of interest" description="Disordered" evidence="3">
    <location>
        <begin position="729"/>
        <end position="801"/>
    </location>
</feature>
<feature type="region of interest" description="Disordered" evidence="3">
    <location>
        <begin position="166"/>
        <end position="263"/>
    </location>
</feature>
<dbReference type="InterPro" id="IPR045134">
    <property type="entry name" value="UHRF1/2-like"/>
</dbReference>
<dbReference type="Pfam" id="PF02182">
    <property type="entry name" value="SAD_SRA"/>
    <property type="match status" value="1"/>
</dbReference>
<protein>
    <submittedName>
        <fullName evidence="5">YDG domain-containing protein</fullName>
    </submittedName>
</protein>
<dbReference type="InterPro" id="IPR015947">
    <property type="entry name" value="PUA-like_sf"/>
</dbReference>
<dbReference type="PANTHER" id="PTHR14140">
    <property type="entry name" value="E3 UBIQUITIN-PROTEIN LIGASE UHRF-RELATED"/>
    <property type="match status" value="1"/>
</dbReference>
<keyword evidence="6" id="KW-1185">Reference proteome</keyword>
<dbReference type="Gene3D" id="2.30.280.10">
    <property type="entry name" value="SRA-YDG"/>
    <property type="match status" value="1"/>
</dbReference>
<organism evidence="5 6">
    <name type="scientific">Rhodnius prolixus</name>
    <name type="common">Triatomid bug</name>
    <dbReference type="NCBI Taxonomy" id="13249"/>
    <lineage>
        <taxon>Eukaryota</taxon>
        <taxon>Metazoa</taxon>
        <taxon>Ecdysozoa</taxon>
        <taxon>Arthropoda</taxon>
        <taxon>Hexapoda</taxon>
        <taxon>Insecta</taxon>
        <taxon>Pterygota</taxon>
        <taxon>Neoptera</taxon>
        <taxon>Paraneoptera</taxon>
        <taxon>Hemiptera</taxon>
        <taxon>Heteroptera</taxon>
        <taxon>Panheteroptera</taxon>
        <taxon>Cimicomorpha</taxon>
        <taxon>Reduviidae</taxon>
        <taxon>Triatominae</taxon>
        <taxon>Rhodnius</taxon>
    </lineage>
</organism>
<evidence type="ECO:0000259" key="4">
    <source>
        <dbReference type="PROSITE" id="PS51015"/>
    </source>
</evidence>
<feature type="compositionally biased region" description="Low complexity" evidence="3">
    <location>
        <begin position="696"/>
        <end position="713"/>
    </location>
</feature>
<dbReference type="InterPro" id="IPR003105">
    <property type="entry name" value="SRA_YDG"/>
</dbReference>
<keyword evidence="1 2" id="KW-0539">Nucleus</keyword>
<feature type="compositionally biased region" description="Low complexity" evidence="3">
    <location>
        <begin position="1115"/>
        <end position="1128"/>
    </location>
</feature>
<evidence type="ECO:0000313" key="5">
    <source>
        <dbReference type="EnsemblMetazoa" id="RPRC017762-PA"/>
    </source>
</evidence>
<evidence type="ECO:0000256" key="2">
    <source>
        <dbReference type="PROSITE-ProRule" id="PRU00358"/>
    </source>
</evidence>
<dbReference type="SUPFAM" id="SSF88697">
    <property type="entry name" value="PUA domain-like"/>
    <property type="match status" value="1"/>
</dbReference>
<dbReference type="EMBL" id="ACPB03006877">
    <property type="status" value="NOT_ANNOTATED_CDS"/>
    <property type="molecule type" value="Genomic_DNA"/>
</dbReference>
<feature type="compositionally biased region" description="Basic and acidic residues" evidence="3">
    <location>
        <begin position="791"/>
        <end position="801"/>
    </location>
</feature>